<dbReference type="OrthoDB" id="552345at2759"/>
<dbReference type="FunFam" id="3.30.730.10:FF:000001">
    <property type="entry name" value="Ethylene-responsive transcription factor 2"/>
    <property type="match status" value="1"/>
</dbReference>
<feature type="region of interest" description="Disordered" evidence="7">
    <location>
        <begin position="190"/>
        <end position="227"/>
    </location>
</feature>
<evidence type="ECO:0000256" key="6">
    <source>
        <dbReference type="ARBA" id="ARBA00024343"/>
    </source>
</evidence>
<comment type="subcellular location">
    <subcellularLocation>
        <location evidence="1">Nucleus</location>
    </subcellularLocation>
</comment>
<evidence type="ECO:0000313" key="10">
    <source>
        <dbReference type="Proteomes" id="UP001141552"/>
    </source>
</evidence>
<reference evidence="9" key="1">
    <citation type="submission" date="2022-02" db="EMBL/GenBank/DDBJ databases">
        <authorList>
            <person name="Henning P.M."/>
            <person name="McCubbin A.G."/>
            <person name="Shore J.S."/>
        </authorList>
    </citation>
    <scope>NUCLEOTIDE SEQUENCE</scope>
    <source>
        <strain evidence="9">F60SS</strain>
        <tissue evidence="9">Leaves</tissue>
    </source>
</reference>
<dbReference type="Gene3D" id="3.30.730.10">
    <property type="entry name" value="AP2/ERF domain"/>
    <property type="match status" value="1"/>
</dbReference>
<dbReference type="PANTHER" id="PTHR31190">
    <property type="entry name" value="DNA-BINDING DOMAIN"/>
    <property type="match status" value="1"/>
</dbReference>
<keyword evidence="2" id="KW-0805">Transcription regulation</keyword>
<evidence type="ECO:0000256" key="7">
    <source>
        <dbReference type="SAM" id="MobiDB-lite"/>
    </source>
</evidence>
<protein>
    <recommendedName>
        <fullName evidence="8">AP2/ERF domain-containing protein</fullName>
    </recommendedName>
</protein>
<dbReference type="GO" id="GO:0005634">
    <property type="term" value="C:nucleus"/>
    <property type="evidence" value="ECO:0007669"/>
    <property type="project" value="UniProtKB-SubCell"/>
</dbReference>
<organism evidence="9 10">
    <name type="scientific">Turnera subulata</name>
    <dbReference type="NCBI Taxonomy" id="218843"/>
    <lineage>
        <taxon>Eukaryota</taxon>
        <taxon>Viridiplantae</taxon>
        <taxon>Streptophyta</taxon>
        <taxon>Embryophyta</taxon>
        <taxon>Tracheophyta</taxon>
        <taxon>Spermatophyta</taxon>
        <taxon>Magnoliopsida</taxon>
        <taxon>eudicotyledons</taxon>
        <taxon>Gunneridae</taxon>
        <taxon>Pentapetalae</taxon>
        <taxon>rosids</taxon>
        <taxon>fabids</taxon>
        <taxon>Malpighiales</taxon>
        <taxon>Passifloraceae</taxon>
        <taxon>Turnera</taxon>
    </lineage>
</organism>
<evidence type="ECO:0000256" key="4">
    <source>
        <dbReference type="ARBA" id="ARBA00023163"/>
    </source>
</evidence>
<gene>
    <name evidence="9" type="ORF">Tsubulata_006363</name>
</gene>
<evidence type="ECO:0000256" key="1">
    <source>
        <dbReference type="ARBA" id="ARBA00004123"/>
    </source>
</evidence>
<sequence length="227" mass="25674">MQHYQITSPTDCPSLESIRRHLLEDDRSQEINTTIITSPIIHSRSSSSIKKKWSNILNSRACQSLVSKSLTPFSLALSDFHHESVSDNFQRSSTNEVERAASTISFEPQTNTKTPSSPKSPTEPRKYKGVRRRPWGTYAAEIRDPKKRGARLWLGTYGTPEAATLAYDRAAFKMRGAKAKLNFPHLIGFDTNGTDPTRMTHKRDSPQPYSSLSFESDDERPMSKQKI</sequence>
<dbReference type="InterPro" id="IPR044808">
    <property type="entry name" value="ERF_plant"/>
</dbReference>
<keyword evidence="5" id="KW-0539">Nucleus</keyword>
<evidence type="ECO:0000259" key="8">
    <source>
        <dbReference type="PROSITE" id="PS51032"/>
    </source>
</evidence>
<comment type="caution">
    <text evidence="9">The sequence shown here is derived from an EMBL/GenBank/DDBJ whole genome shotgun (WGS) entry which is preliminary data.</text>
</comment>
<keyword evidence="3" id="KW-0238">DNA-binding</keyword>
<evidence type="ECO:0000313" key="9">
    <source>
        <dbReference type="EMBL" id="KAJ4822263.1"/>
    </source>
</evidence>
<dbReference type="GO" id="GO:0009873">
    <property type="term" value="P:ethylene-activated signaling pathway"/>
    <property type="evidence" value="ECO:0007669"/>
    <property type="project" value="InterPro"/>
</dbReference>
<comment type="similarity">
    <text evidence="6">Belongs to the AP2/ERF transcription factor family. ERF subfamily.</text>
</comment>
<feature type="compositionally biased region" description="Polar residues" evidence="7">
    <location>
        <begin position="102"/>
        <end position="111"/>
    </location>
</feature>
<dbReference type="GO" id="GO:0003677">
    <property type="term" value="F:DNA binding"/>
    <property type="evidence" value="ECO:0007669"/>
    <property type="project" value="UniProtKB-KW"/>
</dbReference>
<dbReference type="PANTHER" id="PTHR31190:SF102">
    <property type="entry name" value="AP2_ERF DOMAIN-CONTAINING PROTEIN"/>
    <property type="match status" value="1"/>
</dbReference>
<dbReference type="Proteomes" id="UP001141552">
    <property type="component" value="Unassembled WGS sequence"/>
</dbReference>
<accession>A0A9Q0EZJ5</accession>
<dbReference type="SUPFAM" id="SSF54171">
    <property type="entry name" value="DNA-binding domain"/>
    <property type="match status" value="1"/>
</dbReference>
<feature type="compositionally biased region" description="Polar residues" evidence="7">
    <location>
        <begin position="86"/>
        <end position="95"/>
    </location>
</feature>
<dbReference type="PROSITE" id="PS51032">
    <property type="entry name" value="AP2_ERF"/>
    <property type="match status" value="1"/>
</dbReference>
<dbReference type="PRINTS" id="PR00367">
    <property type="entry name" value="ETHRSPELEMNT"/>
</dbReference>
<proteinExistence type="inferred from homology"/>
<name>A0A9Q0EZJ5_9ROSI</name>
<dbReference type="Pfam" id="PF00847">
    <property type="entry name" value="AP2"/>
    <property type="match status" value="1"/>
</dbReference>
<keyword evidence="4" id="KW-0804">Transcription</keyword>
<dbReference type="GO" id="GO:0003700">
    <property type="term" value="F:DNA-binding transcription factor activity"/>
    <property type="evidence" value="ECO:0007669"/>
    <property type="project" value="InterPro"/>
</dbReference>
<dbReference type="CDD" id="cd00018">
    <property type="entry name" value="AP2"/>
    <property type="match status" value="1"/>
</dbReference>
<reference evidence="9" key="2">
    <citation type="journal article" date="2023" name="Plants (Basel)">
        <title>Annotation of the Turnera subulata (Passifloraceae) Draft Genome Reveals the S-Locus Evolved after the Divergence of Turneroideae from Passifloroideae in a Stepwise Manner.</title>
        <authorList>
            <person name="Henning P.M."/>
            <person name="Roalson E.H."/>
            <person name="Mir W."/>
            <person name="McCubbin A.G."/>
            <person name="Shore J.S."/>
        </authorList>
    </citation>
    <scope>NUCLEOTIDE SEQUENCE</scope>
    <source>
        <strain evidence="9">F60SS</strain>
    </source>
</reference>
<dbReference type="InterPro" id="IPR016177">
    <property type="entry name" value="DNA-bd_dom_sf"/>
</dbReference>
<dbReference type="InterPro" id="IPR001471">
    <property type="entry name" value="AP2/ERF_dom"/>
</dbReference>
<feature type="domain" description="AP2/ERF" evidence="8">
    <location>
        <begin position="126"/>
        <end position="184"/>
    </location>
</feature>
<dbReference type="InterPro" id="IPR036955">
    <property type="entry name" value="AP2/ERF_dom_sf"/>
</dbReference>
<evidence type="ECO:0000256" key="3">
    <source>
        <dbReference type="ARBA" id="ARBA00023125"/>
    </source>
</evidence>
<dbReference type="SMART" id="SM00380">
    <property type="entry name" value="AP2"/>
    <property type="match status" value="1"/>
</dbReference>
<evidence type="ECO:0000256" key="5">
    <source>
        <dbReference type="ARBA" id="ARBA00023242"/>
    </source>
</evidence>
<evidence type="ECO:0000256" key="2">
    <source>
        <dbReference type="ARBA" id="ARBA00023015"/>
    </source>
</evidence>
<dbReference type="AlphaFoldDB" id="A0A9Q0EZJ5"/>
<keyword evidence="10" id="KW-1185">Reference proteome</keyword>
<feature type="region of interest" description="Disordered" evidence="7">
    <location>
        <begin position="86"/>
        <end position="131"/>
    </location>
</feature>
<dbReference type="EMBL" id="JAKUCV010007716">
    <property type="protein sequence ID" value="KAJ4822263.1"/>
    <property type="molecule type" value="Genomic_DNA"/>
</dbReference>